<dbReference type="Pfam" id="PF12697">
    <property type="entry name" value="Abhydrolase_6"/>
    <property type="match status" value="1"/>
</dbReference>
<dbReference type="PANTHER" id="PTHR43689:SF8">
    <property type="entry name" value="ALPHA_BETA-HYDROLASES SUPERFAMILY PROTEIN"/>
    <property type="match status" value="1"/>
</dbReference>
<evidence type="ECO:0000313" key="2">
    <source>
        <dbReference type="EMBL" id="OLO45265.1"/>
    </source>
</evidence>
<dbReference type="OrthoDB" id="1376138at2"/>
<dbReference type="PANTHER" id="PTHR43689">
    <property type="entry name" value="HYDROLASE"/>
    <property type="match status" value="1"/>
</dbReference>
<accession>A0A1Q8VAZ5</accession>
<name>A0A1Q8VAZ5_9ACTO</name>
<dbReference type="Proteomes" id="UP000186857">
    <property type="component" value="Unassembled WGS sequence"/>
</dbReference>
<evidence type="ECO:0000259" key="1">
    <source>
        <dbReference type="Pfam" id="PF12697"/>
    </source>
</evidence>
<organism evidence="2 3">
    <name type="scientific">Actinomyces oris</name>
    <dbReference type="NCBI Taxonomy" id="544580"/>
    <lineage>
        <taxon>Bacteria</taxon>
        <taxon>Bacillati</taxon>
        <taxon>Actinomycetota</taxon>
        <taxon>Actinomycetes</taxon>
        <taxon>Actinomycetales</taxon>
        <taxon>Actinomycetaceae</taxon>
        <taxon>Actinomyces</taxon>
    </lineage>
</organism>
<reference evidence="2 3" key="1">
    <citation type="submission" date="2016-12" db="EMBL/GenBank/DDBJ databases">
        <title>Genomic Comparison of strains in the 'Actinomyces naeslundii' Group.</title>
        <authorList>
            <person name="Mughal S.R."/>
            <person name="Do T."/>
            <person name="Gilbert S.C."/>
            <person name="Witherden E.A."/>
            <person name="Didelot X."/>
            <person name="Beighton D."/>
        </authorList>
    </citation>
    <scope>NUCLEOTIDE SEQUENCE [LARGE SCALE GENOMIC DNA]</scope>
    <source>
        <strain evidence="2 3">CCUG 33920</strain>
    </source>
</reference>
<dbReference type="GO" id="GO:0016787">
    <property type="term" value="F:hydrolase activity"/>
    <property type="evidence" value="ECO:0007669"/>
    <property type="project" value="UniProtKB-KW"/>
</dbReference>
<protein>
    <submittedName>
        <fullName evidence="2">Alpha/beta hydrolase</fullName>
    </submittedName>
</protein>
<comment type="caution">
    <text evidence="2">The sequence shown here is derived from an EMBL/GenBank/DDBJ whole genome shotgun (WGS) entry which is preliminary data.</text>
</comment>
<dbReference type="InterPro" id="IPR029058">
    <property type="entry name" value="AB_hydrolase_fold"/>
</dbReference>
<dbReference type="EMBL" id="MSKJ01000008">
    <property type="protein sequence ID" value="OLO45265.1"/>
    <property type="molecule type" value="Genomic_DNA"/>
</dbReference>
<proteinExistence type="predicted"/>
<dbReference type="SUPFAM" id="SSF53474">
    <property type="entry name" value="alpha/beta-Hydrolases"/>
    <property type="match status" value="1"/>
</dbReference>
<dbReference type="AlphaFoldDB" id="A0A1Q8VAZ5"/>
<keyword evidence="2" id="KW-0378">Hydrolase</keyword>
<dbReference type="RefSeq" id="WP_075376381.1">
    <property type="nucleotide sequence ID" value="NZ_MSKJ01000008.1"/>
</dbReference>
<feature type="domain" description="AB hydrolase-1" evidence="1">
    <location>
        <begin position="48"/>
        <end position="282"/>
    </location>
</feature>
<evidence type="ECO:0000313" key="3">
    <source>
        <dbReference type="Proteomes" id="UP000186857"/>
    </source>
</evidence>
<dbReference type="Gene3D" id="3.40.50.1820">
    <property type="entry name" value="alpha/beta hydrolase"/>
    <property type="match status" value="1"/>
</dbReference>
<sequence length="304" mass="32499">MPANPYISFLPQHHRRAASLVPESTWWRWHGHRAHIARAPDPGAPARVLLVHGAGGHSGALWPIAALVASRGIDVSAVDLPLYGRTTSPDPTAVRYDTWIDLLVDLVEAEHDHRPLVLLGASIGGLLAYEVAARSPHVAAVAATCLLDPGDWRARTHMTRAAALGVLGGPLSALARGGLERAMVPMNAVANLRRMSRDHALSRLCAIDPRGGAARVPLGFLASYLRFAHTPPERNRTPVTLLHPGRDAWTPIELSARVLSRAAGPAELVVLRECGHFPVEDPGVTDLVDAVAGLARRLHSRGGT</sequence>
<dbReference type="InterPro" id="IPR000073">
    <property type="entry name" value="AB_hydrolase_1"/>
</dbReference>
<gene>
    <name evidence="2" type="ORF">BKH29_04250</name>
</gene>